<protein>
    <submittedName>
        <fullName evidence="1">Uncharacterized protein</fullName>
    </submittedName>
</protein>
<comment type="caution">
    <text evidence="1">The sequence shown here is derived from an EMBL/GenBank/DDBJ whole genome shotgun (WGS) entry which is preliminary data.</text>
</comment>
<name>A0ACC1AU64_9ROSI</name>
<dbReference type="Proteomes" id="UP001164250">
    <property type="component" value="Chromosome 8"/>
</dbReference>
<reference evidence="2" key="1">
    <citation type="journal article" date="2023" name="G3 (Bethesda)">
        <title>Genome assembly and association tests identify interacting loci associated with vigor, precocity, and sex in interspecific pistachio rootstocks.</title>
        <authorList>
            <person name="Palmer W."/>
            <person name="Jacygrad E."/>
            <person name="Sagayaradj S."/>
            <person name="Cavanaugh K."/>
            <person name="Han R."/>
            <person name="Bertier L."/>
            <person name="Beede B."/>
            <person name="Kafkas S."/>
            <person name="Golino D."/>
            <person name="Preece J."/>
            <person name="Michelmore R."/>
        </authorList>
    </citation>
    <scope>NUCLEOTIDE SEQUENCE [LARGE SCALE GENOMIC DNA]</scope>
</reference>
<proteinExistence type="predicted"/>
<keyword evidence="2" id="KW-1185">Reference proteome</keyword>
<evidence type="ECO:0000313" key="2">
    <source>
        <dbReference type="Proteomes" id="UP001164250"/>
    </source>
</evidence>
<sequence>MAGMKKRKNWLLVGHPFRHGGGNYFTTTTSHHQQQEGQVGRIENNNRTAEINNQKENGVSNSMFVKVKMEGVAIARKIDLKLYHCFYTLTNSLIAKFAKYGKCNKRGVRYTLTYQDKGGDWLLAGDVPWQTFMESVQRLEMVKSGVVGSSI</sequence>
<gene>
    <name evidence="1" type="ORF">Patl1_12474</name>
</gene>
<organism evidence="1 2">
    <name type="scientific">Pistacia atlantica</name>
    <dbReference type="NCBI Taxonomy" id="434234"/>
    <lineage>
        <taxon>Eukaryota</taxon>
        <taxon>Viridiplantae</taxon>
        <taxon>Streptophyta</taxon>
        <taxon>Embryophyta</taxon>
        <taxon>Tracheophyta</taxon>
        <taxon>Spermatophyta</taxon>
        <taxon>Magnoliopsida</taxon>
        <taxon>eudicotyledons</taxon>
        <taxon>Gunneridae</taxon>
        <taxon>Pentapetalae</taxon>
        <taxon>rosids</taxon>
        <taxon>malvids</taxon>
        <taxon>Sapindales</taxon>
        <taxon>Anacardiaceae</taxon>
        <taxon>Pistacia</taxon>
    </lineage>
</organism>
<accession>A0ACC1AU64</accession>
<dbReference type="EMBL" id="CM047904">
    <property type="protein sequence ID" value="KAJ0090214.1"/>
    <property type="molecule type" value="Genomic_DNA"/>
</dbReference>
<evidence type="ECO:0000313" key="1">
    <source>
        <dbReference type="EMBL" id="KAJ0090214.1"/>
    </source>
</evidence>